<dbReference type="Proteomes" id="UP000055035">
    <property type="component" value="Unassembled WGS sequence"/>
</dbReference>
<keyword evidence="2" id="KW-0472">Membrane</keyword>
<protein>
    <recommendedName>
        <fullName evidence="5">Transmembrane protein</fullName>
    </recommendedName>
</protein>
<dbReference type="PATRIC" id="fig|456.5.peg.1762"/>
<reference evidence="3 4" key="1">
    <citation type="submission" date="2015-11" db="EMBL/GenBank/DDBJ databases">
        <title>Genomic analysis of 38 Legionella species identifies large and diverse effector repertoires.</title>
        <authorList>
            <person name="Burstein D."/>
            <person name="Amaro F."/>
            <person name="Zusman T."/>
            <person name="Lifshitz Z."/>
            <person name="Cohen O."/>
            <person name="Gilbert J.A."/>
            <person name="Pupko T."/>
            <person name="Shuman H.A."/>
            <person name="Segal G."/>
        </authorList>
    </citation>
    <scope>NUCLEOTIDE SEQUENCE [LARGE SCALE GENOMIC DNA]</scope>
    <source>
        <strain evidence="3 4">BL-540</strain>
    </source>
</reference>
<keyword evidence="2" id="KW-1133">Transmembrane helix</keyword>
<gene>
    <name evidence="3" type="ORF">Ljor_1650</name>
</gene>
<comment type="caution">
    <text evidence="3">The sequence shown here is derived from an EMBL/GenBank/DDBJ whole genome shotgun (WGS) entry which is preliminary data.</text>
</comment>
<dbReference type="AlphaFoldDB" id="A0A0W0VB52"/>
<keyword evidence="4" id="KW-1185">Reference proteome</keyword>
<evidence type="ECO:0008006" key="5">
    <source>
        <dbReference type="Google" id="ProtNLM"/>
    </source>
</evidence>
<sequence length="202" mass="21934">MRNLIKFLSALVLLPFTSAGSVALTVVLVAFAVLLFPLIVLGAAIYASSWLTNQITSWLFPLESQNLKNNNNNDNKNTKYIIATASLNFLFTLVLSPPAAVVSAIIGAFVSVLMIPALSIYGAVEGAEKIANYAVPKSGNSEEKSIRVNHSYNKILNGSPLNDQQDREFSDANFPPPFARKTIQREPSSTFSEYVPPSPNSQ</sequence>
<organism evidence="3 4">
    <name type="scientific">Legionella jordanis</name>
    <dbReference type="NCBI Taxonomy" id="456"/>
    <lineage>
        <taxon>Bacteria</taxon>
        <taxon>Pseudomonadati</taxon>
        <taxon>Pseudomonadota</taxon>
        <taxon>Gammaproteobacteria</taxon>
        <taxon>Legionellales</taxon>
        <taxon>Legionellaceae</taxon>
        <taxon>Legionella</taxon>
    </lineage>
</organism>
<accession>A0A0W0VB52</accession>
<proteinExistence type="predicted"/>
<keyword evidence="2" id="KW-0812">Transmembrane</keyword>
<dbReference type="RefSeq" id="WP_058471107.1">
    <property type="nucleotide sequence ID" value="NZ_CAAAIC010000009.1"/>
</dbReference>
<feature type="transmembrane region" description="Helical" evidence="2">
    <location>
        <begin position="29"/>
        <end position="51"/>
    </location>
</feature>
<feature type="transmembrane region" description="Helical" evidence="2">
    <location>
        <begin position="78"/>
        <end position="95"/>
    </location>
</feature>
<feature type="transmembrane region" description="Helical" evidence="2">
    <location>
        <begin position="101"/>
        <end position="124"/>
    </location>
</feature>
<evidence type="ECO:0000256" key="1">
    <source>
        <dbReference type="SAM" id="MobiDB-lite"/>
    </source>
</evidence>
<evidence type="ECO:0000313" key="3">
    <source>
        <dbReference type="EMBL" id="KTD17344.1"/>
    </source>
</evidence>
<evidence type="ECO:0000313" key="4">
    <source>
        <dbReference type="Proteomes" id="UP000055035"/>
    </source>
</evidence>
<evidence type="ECO:0000256" key="2">
    <source>
        <dbReference type="SAM" id="Phobius"/>
    </source>
</evidence>
<feature type="region of interest" description="Disordered" evidence="1">
    <location>
        <begin position="157"/>
        <end position="202"/>
    </location>
</feature>
<dbReference type="EMBL" id="LNYJ01000011">
    <property type="protein sequence ID" value="KTD17344.1"/>
    <property type="molecule type" value="Genomic_DNA"/>
</dbReference>
<name>A0A0W0VB52_9GAMM</name>